<dbReference type="Pfam" id="PF04422">
    <property type="entry name" value="FrhB_FdhB_N"/>
    <property type="match status" value="1"/>
</dbReference>
<dbReference type="Proteomes" id="UP000322981">
    <property type="component" value="Unassembled WGS sequence"/>
</dbReference>
<dbReference type="PANTHER" id="PTHR31332:SF0">
    <property type="entry name" value="7-HYDROXYMETHYL CHLOROPHYLL A REDUCTASE, CHLOROPLASTIC"/>
    <property type="match status" value="1"/>
</dbReference>
<comment type="caution">
    <text evidence="3">The sequence shown here is derived from an EMBL/GenBank/DDBJ whole genome shotgun (WGS) entry which is preliminary data.</text>
</comment>
<keyword evidence="4" id="KW-1185">Reference proteome</keyword>
<feature type="domain" description="Coenzyme F420 hydrogenase/dehydrogenase beta subunit C-terminal" evidence="2">
    <location>
        <begin position="186"/>
        <end position="325"/>
    </location>
</feature>
<evidence type="ECO:0000313" key="3">
    <source>
        <dbReference type="EMBL" id="KAA6184576.1"/>
    </source>
</evidence>
<dbReference type="EMBL" id="VWXX01000018">
    <property type="protein sequence ID" value="KAA6184576.1"/>
    <property type="molecule type" value="Genomic_DNA"/>
</dbReference>
<protein>
    <submittedName>
        <fullName evidence="3">Coenzyme F420 hydrogenase</fullName>
    </submittedName>
</protein>
<dbReference type="PANTHER" id="PTHR31332">
    <property type="entry name" value="7-HYDROXYMETHYL CHLOROPHYLL A REDUCTASE, CHLOROPLASTIC"/>
    <property type="match status" value="1"/>
</dbReference>
<evidence type="ECO:0000259" key="2">
    <source>
        <dbReference type="Pfam" id="PF04432"/>
    </source>
</evidence>
<name>A0A5M8FLJ1_9GAMM</name>
<dbReference type="OrthoDB" id="593768at2"/>
<dbReference type="Pfam" id="PF04432">
    <property type="entry name" value="FrhB_FdhB_C"/>
    <property type="match status" value="1"/>
</dbReference>
<feature type="domain" description="Coenzyme F420 hydrogenase/dehydrogenase beta subunit N-terminal" evidence="1">
    <location>
        <begin position="102"/>
        <end position="177"/>
    </location>
</feature>
<dbReference type="AlphaFoldDB" id="A0A5M8FLJ1"/>
<evidence type="ECO:0000259" key="1">
    <source>
        <dbReference type="Pfam" id="PF04422"/>
    </source>
</evidence>
<dbReference type="RefSeq" id="WP_150093675.1">
    <property type="nucleotide sequence ID" value="NZ_JBFUOH010000092.1"/>
</dbReference>
<evidence type="ECO:0000313" key="4">
    <source>
        <dbReference type="Proteomes" id="UP000322981"/>
    </source>
</evidence>
<reference evidence="3 4" key="1">
    <citation type="submission" date="2019-09" db="EMBL/GenBank/DDBJ databases">
        <title>Whole-genome sequence of the purple sulfur bacterium Thiohalocapsa marina DSM 19078.</title>
        <authorList>
            <person name="Kyndt J.A."/>
            <person name="Meyer T.E."/>
        </authorList>
    </citation>
    <scope>NUCLEOTIDE SEQUENCE [LARGE SCALE GENOMIC DNA]</scope>
    <source>
        <strain evidence="3 4">DSM 19078</strain>
    </source>
</reference>
<accession>A0A5M8FLJ1</accession>
<organism evidence="3 4">
    <name type="scientific">Thiohalocapsa marina</name>
    <dbReference type="NCBI Taxonomy" id="424902"/>
    <lineage>
        <taxon>Bacteria</taxon>
        <taxon>Pseudomonadati</taxon>
        <taxon>Pseudomonadota</taxon>
        <taxon>Gammaproteobacteria</taxon>
        <taxon>Chromatiales</taxon>
        <taxon>Chromatiaceae</taxon>
        <taxon>Thiohalocapsa</taxon>
    </lineage>
</organism>
<dbReference type="InterPro" id="IPR007525">
    <property type="entry name" value="FrhB_FdhB_C"/>
</dbReference>
<gene>
    <name evidence="3" type="ORF">F2Q65_12110</name>
</gene>
<dbReference type="InterPro" id="IPR045220">
    <property type="entry name" value="FRHB/FDHB/HCAR-like"/>
</dbReference>
<proteinExistence type="predicted"/>
<sequence>MSTPASFTPSTAFDGDDLPAELIGSDGPGKGLRHTTLLSKDARLAGRPKLCSDCGLCDSQLKPEMARACVFVRNRTEELEQRVFGRQRRDGDELRFGVFEQMHAARMRTPPPGAQWSGMVTTLGARLLETGAVEAVITAAAMPGTRFAPQPVLARTPQAVRDSAGNKPCLSPNLALLDQVREAGIKRLAVIATSCQVHMLRAVEAQLGLERLDIIGIPCSDNVTYPDLTYFLDQVSRSPQTIVHYEFMQDYSLHMRHEDGSKERLNFIDFPMDRLEGIFPSACLSCFDYPNSLADITIGYMGAELGWQWVLVRNQRGRALFELLQPELEMGQLTSGGDRNRGMPRYIGMLDQPPAKPPKPVRRLVAWLQRHRGPRGLEFARAIIEMKLLRNLHHVRSQFGRFERRIVPAHVYRSLAPYADIYRDTMGRPLSPASAETLDQ</sequence>
<dbReference type="GO" id="GO:0052592">
    <property type="term" value="F:oxidoreductase activity, acting on CH or CH2 groups, with an iron-sulfur protein as acceptor"/>
    <property type="evidence" value="ECO:0007669"/>
    <property type="project" value="TreeGrafter"/>
</dbReference>
<dbReference type="InterPro" id="IPR007516">
    <property type="entry name" value="Co_F420_Hydgase/DH_bsu_N"/>
</dbReference>